<reference evidence="5 6" key="1">
    <citation type="submission" date="2019-01" db="EMBL/GenBank/DDBJ databases">
        <title>Agromyces.</title>
        <authorList>
            <person name="Li J."/>
        </authorList>
    </citation>
    <scope>NUCLEOTIDE SEQUENCE [LARGE SCALE GENOMIC DNA]</scope>
    <source>
        <strain evidence="5 6">DSM 23870</strain>
    </source>
</reference>
<evidence type="ECO:0000313" key="4">
    <source>
        <dbReference type="EMBL" id="NYD67311.1"/>
    </source>
</evidence>
<dbReference type="EMBL" id="SDPM01000003">
    <property type="protein sequence ID" value="RXZ86859.1"/>
    <property type="molecule type" value="Genomic_DNA"/>
</dbReference>
<feature type="domain" description="N-acetyltransferase" evidence="3">
    <location>
        <begin position="28"/>
        <end position="169"/>
    </location>
</feature>
<dbReference type="GO" id="GO:0016747">
    <property type="term" value="F:acyltransferase activity, transferring groups other than amino-acyl groups"/>
    <property type="evidence" value="ECO:0007669"/>
    <property type="project" value="InterPro"/>
</dbReference>
<dbReference type="Proteomes" id="UP000581087">
    <property type="component" value="Unassembled WGS sequence"/>
</dbReference>
<dbReference type="PANTHER" id="PTHR43877">
    <property type="entry name" value="AMINOALKYLPHOSPHONATE N-ACETYLTRANSFERASE-RELATED-RELATED"/>
    <property type="match status" value="1"/>
</dbReference>
<dbReference type="Pfam" id="PF00583">
    <property type="entry name" value="Acetyltransf_1"/>
    <property type="match status" value="1"/>
</dbReference>
<evidence type="ECO:0000256" key="1">
    <source>
        <dbReference type="ARBA" id="ARBA00022679"/>
    </source>
</evidence>
<dbReference type="Gene3D" id="3.40.630.30">
    <property type="match status" value="1"/>
</dbReference>
<comment type="caution">
    <text evidence="5">The sequence shown here is derived from an EMBL/GenBank/DDBJ whole genome shotgun (WGS) entry which is preliminary data.</text>
</comment>
<dbReference type="RefSeq" id="WP_129173609.1">
    <property type="nucleotide sequence ID" value="NZ_JACCBI010000001.1"/>
</dbReference>
<name>A0A4Q2M4N5_9MICO</name>
<dbReference type="Proteomes" id="UP000292686">
    <property type="component" value="Unassembled WGS sequence"/>
</dbReference>
<dbReference type="InterPro" id="IPR016181">
    <property type="entry name" value="Acyl_CoA_acyltransferase"/>
</dbReference>
<dbReference type="AlphaFoldDB" id="A0A4Q2M4N5"/>
<dbReference type="CDD" id="cd04301">
    <property type="entry name" value="NAT_SF"/>
    <property type="match status" value="1"/>
</dbReference>
<evidence type="ECO:0000313" key="7">
    <source>
        <dbReference type="Proteomes" id="UP000581087"/>
    </source>
</evidence>
<gene>
    <name evidence="4" type="ORF">BJ972_001830</name>
    <name evidence="5" type="ORF">ESP50_07295</name>
</gene>
<dbReference type="PANTHER" id="PTHR43877:SF2">
    <property type="entry name" value="AMINOALKYLPHOSPHONATE N-ACETYLTRANSFERASE-RELATED"/>
    <property type="match status" value="1"/>
</dbReference>
<keyword evidence="2" id="KW-0012">Acyltransferase</keyword>
<evidence type="ECO:0000313" key="5">
    <source>
        <dbReference type="EMBL" id="RXZ86859.1"/>
    </source>
</evidence>
<protein>
    <submittedName>
        <fullName evidence="5">GNAT family N-acetyltransferase</fullName>
    </submittedName>
    <submittedName>
        <fullName evidence="4">GNAT superfamily N-acetyltransferase</fullName>
    </submittedName>
</protein>
<dbReference type="PROSITE" id="PS51186">
    <property type="entry name" value="GNAT"/>
    <property type="match status" value="1"/>
</dbReference>
<evidence type="ECO:0000313" key="6">
    <source>
        <dbReference type="Proteomes" id="UP000292686"/>
    </source>
</evidence>
<proteinExistence type="predicted"/>
<evidence type="ECO:0000259" key="3">
    <source>
        <dbReference type="PROSITE" id="PS51186"/>
    </source>
</evidence>
<keyword evidence="6" id="KW-1185">Reference proteome</keyword>
<dbReference type="EMBL" id="JACCBI010000001">
    <property type="protein sequence ID" value="NYD67311.1"/>
    <property type="molecule type" value="Genomic_DNA"/>
</dbReference>
<reference evidence="4 7" key="2">
    <citation type="submission" date="2020-07" db="EMBL/GenBank/DDBJ databases">
        <title>Sequencing the genomes of 1000 actinobacteria strains.</title>
        <authorList>
            <person name="Klenk H.-P."/>
        </authorList>
    </citation>
    <scope>NUCLEOTIDE SEQUENCE [LARGE SCALE GENOMIC DNA]</scope>
    <source>
        <strain evidence="4 7">DSM 23870</strain>
    </source>
</reference>
<dbReference type="InterPro" id="IPR000182">
    <property type="entry name" value="GNAT_dom"/>
</dbReference>
<organism evidence="5 6">
    <name type="scientific">Agromyces atrinae</name>
    <dbReference type="NCBI Taxonomy" id="592376"/>
    <lineage>
        <taxon>Bacteria</taxon>
        <taxon>Bacillati</taxon>
        <taxon>Actinomycetota</taxon>
        <taxon>Actinomycetes</taxon>
        <taxon>Micrococcales</taxon>
        <taxon>Microbacteriaceae</taxon>
        <taxon>Agromyces</taxon>
    </lineage>
</organism>
<keyword evidence="1 5" id="KW-0808">Transferase</keyword>
<dbReference type="SUPFAM" id="SSF55729">
    <property type="entry name" value="Acyl-CoA N-acyltransferases (Nat)"/>
    <property type="match status" value="1"/>
</dbReference>
<dbReference type="InterPro" id="IPR050832">
    <property type="entry name" value="Bact_Acetyltransf"/>
</dbReference>
<evidence type="ECO:0000256" key="2">
    <source>
        <dbReference type="ARBA" id="ARBA00023315"/>
    </source>
</evidence>
<accession>A0A4Q2M4N5</accession>
<sequence>MTIDTPPTSTAAPAAELLDVDWFDPRAVELRAAMDVEMGERYGDRSLADLGEEALTAFVIDPDDMIATVIAVVDGVPVGHAALRALGDEFELKRLVTLEGYRGRGISRALIERIEAIARERGGTRVILQTGDRQPDAVRLYEWLGYEPIPIFAPYEPITFSRCFARSII</sequence>
<dbReference type="OrthoDB" id="70840at2"/>